<proteinExistence type="predicted"/>
<dbReference type="Proteomes" id="UP000017837">
    <property type="component" value="Unassembled WGS sequence"/>
</dbReference>
<sequence>MKRLIARRPLIFALSIGAALGLNACVAYDGGYGRHYQAYDVYYDNHYGPLRDGYWNDDGWFYYRDTLSREWRRDDGRHFRRDAADGYHASRMHDRRDERGSHRRIRE</sequence>
<reference evidence="2 3" key="1">
    <citation type="journal article" date="2014" name="Nature">
        <title>Sequential evolution of bacterial morphology by co-option of a developmental regulator.</title>
        <authorList>
            <person name="Jiang C."/>
            <person name="Brown P.J."/>
            <person name="Ducret A."/>
            <person name="Brun Y.V."/>
        </authorList>
    </citation>
    <scope>NUCLEOTIDE SEQUENCE [LARGE SCALE GENOMIC DNA]</scope>
    <source>
        <strain evidence="2 3">DSM 16100</strain>
    </source>
</reference>
<keyword evidence="1" id="KW-0732">Signal</keyword>
<evidence type="ECO:0000256" key="1">
    <source>
        <dbReference type="SAM" id="SignalP"/>
    </source>
</evidence>
<accession>V4RAA1</accession>
<keyword evidence="3" id="KW-1185">Reference proteome</keyword>
<dbReference type="RefSeq" id="WP_018081962.1">
    <property type="nucleotide sequence ID" value="NZ_AQWM01000009.1"/>
</dbReference>
<feature type="chain" id="PRO_5004726433" description="Lipoprotein" evidence="1">
    <location>
        <begin position="25"/>
        <end position="107"/>
    </location>
</feature>
<dbReference type="AlphaFoldDB" id="V4RAA1"/>
<evidence type="ECO:0000313" key="3">
    <source>
        <dbReference type="Proteomes" id="UP000017837"/>
    </source>
</evidence>
<comment type="caution">
    <text evidence="2">The sequence shown here is derived from an EMBL/GenBank/DDBJ whole genome shotgun (WGS) entry which is preliminary data.</text>
</comment>
<evidence type="ECO:0008006" key="4">
    <source>
        <dbReference type="Google" id="ProtNLM"/>
    </source>
</evidence>
<dbReference type="PATRIC" id="fig|1121022.4.peg.3265"/>
<evidence type="ECO:0000313" key="2">
    <source>
        <dbReference type="EMBL" id="ESQ88363.1"/>
    </source>
</evidence>
<dbReference type="EMBL" id="AWGB01000038">
    <property type="protein sequence ID" value="ESQ88363.1"/>
    <property type="molecule type" value="Genomic_DNA"/>
</dbReference>
<protein>
    <recommendedName>
        <fullName evidence="4">Lipoprotein</fullName>
    </recommendedName>
</protein>
<gene>
    <name evidence="2" type="ORF">ABENE_16055</name>
</gene>
<dbReference type="eggNOG" id="ENOG502ZG30">
    <property type="taxonomic scope" value="Bacteria"/>
</dbReference>
<name>V4RAA1_9CAUL</name>
<dbReference type="OrthoDB" id="7510606at2"/>
<dbReference type="STRING" id="1121022.GCA_000376105_02295"/>
<organism evidence="2 3">
    <name type="scientific">Asticcacaulis benevestitus DSM 16100 = ATCC BAA-896</name>
    <dbReference type="NCBI Taxonomy" id="1121022"/>
    <lineage>
        <taxon>Bacteria</taxon>
        <taxon>Pseudomonadati</taxon>
        <taxon>Pseudomonadota</taxon>
        <taxon>Alphaproteobacteria</taxon>
        <taxon>Caulobacterales</taxon>
        <taxon>Caulobacteraceae</taxon>
        <taxon>Asticcacaulis</taxon>
    </lineage>
</organism>
<feature type="signal peptide" evidence="1">
    <location>
        <begin position="1"/>
        <end position="24"/>
    </location>
</feature>